<dbReference type="GO" id="GO:0003824">
    <property type="term" value="F:catalytic activity"/>
    <property type="evidence" value="ECO:0007669"/>
    <property type="project" value="UniProtKB-ARBA"/>
</dbReference>
<dbReference type="InterPro" id="IPR043128">
    <property type="entry name" value="Rev_trsase/Diguanyl_cyclase"/>
</dbReference>
<evidence type="ECO:0000313" key="2">
    <source>
        <dbReference type="EMBL" id="TDX28544.1"/>
    </source>
</evidence>
<proteinExistence type="predicted"/>
<accession>A0A4R8FY86</accession>
<evidence type="ECO:0000313" key="3">
    <source>
        <dbReference type="Proteomes" id="UP000295484"/>
    </source>
</evidence>
<dbReference type="AlphaFoldDB" id="A0A4R8FY86"/>
<dbReference type="PANTHER" id="PTHR46663">
    <property type="entry name" value="DIGUANYLATE CYCLASE DGCT-RELATED"/>
    <property type="match status" value="1"/>
</dbReference>
<name>A0A4R8FY86_9RHOB</name>
<dbReference type="InterPro" id="IPR042463">
    <property type="entry name" value="HNOB_dom_associated_sf"/>
</dbReference>
<comment type="caution">
    <text evidence="2">The sequence shown here is derived from an EMBL/GenBank/DDBJ whole genome shotgun (WGS) entry which is preliminary data.</text>
</comment>
<dbReference type="Gene3D" id="3.30.450.260">
    <property type="entry name" value="Haem NO binding associated domain"/>
    <property type="match status" value="1"/>
</dbReference>
<dbReference type="InterPro" id="IPR000160">
    <property type="entry name" value="GGDEF_dom"/>
</dbReference>
<dbReference type="PROSITE" id="PS50887">
    <property type="entry name" value="GGDEF"/>
    <property type="match status" value="1"/>
</dbReference>
<dbReference type="FunFam" id="3.30.70.270:FF:000001">
    <property type="entry name" value="Diguanylate cyclase domain protein"/>
    <property type="match status" value="1"/>
</dbReference>
<dbReference type="PANTHER" id="PTHR46663:SF4">
    <property type="entry name" value="DIGUANYLATE CYCLASE DGCT-RELATED"/>
    <property type="match status" value="1"/>
</dbReference>
<dbReference type="SUPFAM" id="SSF55073">
    <property type="entry name" value="Nucleotide cyclase"/>
    <property type="match status" value="1"/>
</dbReference>
<evidence type="ECO:0000259" key="1">
    <source>
        <dbReference type="PROSITE" id="PS50887"/>
    </source>
</evidence>
<dbReference type="InterPro" id="IPR029787">
    <property type="entry name" value="Nucleotide_cyclase"/>
</dbReference>
<dbReference type="InterPro" id="IPR052163">
    <property type="entry name" value="DGC-Regulatory_Protein"/>
</dbReference>
<reference evidence="2 3" key="1">
    <citation type="submission" date="2019-03" db="EMBL/GenBank/DDBJ databases">
        <title>Genomic Encyclopedia of Type Strains, Phase IV (KMG-IV): sequencing the most valuable type-strain genomes for metagenomic binning, comparative biology and taxonomic classification.</title>
        <authorList>
            <person name="Goeker M."/>
        </authorList>
    </citation>
    <scope>NUCLEOTIDE SEQUENCE [LARGE SCALE GENOMIC DNA]</scope>
    <source>
        <strain evidence="2 3">JA181</strain>
    </source>
</reference>
<dbReference type="NCBIfam" id="TIGR00254">
    <property type="entry name" value="GGDEF"/>
    <property type="match status" value="1"/>
</dbReference>
<dbReference type="Gene3D" id="3.30.70.270">
    <property type="match status" value="1"/>
</dbReference>
<gene>
    <name evidence="2" type="ORF">EV657_11161</name>
</gene>
<dbReference type="RefSeq" id="WP_134077943.1">
    <property type="nucleotide sequence ID" value="NZ_SOEB01000011.1"/>
</dbReference>
<dbReference type="CDD" id="cd01949">
    <property type="entry name" value="GGDEF"/>
    <property type="match status" value="1"/>
</dbReference>
<dbReference type="SMART" id="SM00267">
    <property type="entry name" value="GGDEF"/>
    <property type="match status" value="1"/>
</dbReference>
<dbReference type="EMBL" id="SOEB01000011">
    <property type="protein sequence ID" value="TDX28544.1"/>
    <property type="molecule type" value="Genomic_DNA"/>
</dbReference>
<protein>
    <submittedName>
        <fullName evidence="2">Diguanylate cyclase</fullName>
    </submittedName>
</protein>
<organism evidence="2 3">
    <name type="scientific">Rhodovulum visakhapatnamense</name>
    <dbReference type="NCBI Taxonomy" id="364297"/>
    <lineage>
        <taxon>Bacteria</taxon>
        <taxon>Pseudomonadati</taxon>
        <taxon>Pseudomonadota</taxon>
        <taxon>Alphaproteobacteria</taxon>
        <taxon>Rhodobacterales</taxon>
        <taxon>Paracoccaceae</taxon>
        <taxon>Rhodovulum</taxon>
    </lineage>
</organism>
<dbReference type="Proteomes" id="UP000295484">
    <property type="component" value="Unassembled WGS sequence"/>
</dbReference>
<dbReference type="Pfam" id="PF00990">
    <property type="entry name" value="GGDEF"/>
    <property type="match status" value="1"/>
</dbReference>
<sequence length="345" mass="37575">MNLPLDPRPRDRVLGLPGASLDRLMPMHVWISATGDVVRTGPTLPRLAGGPVTLRPWTEVVTLRRPRPTMRLEELLRMQGVALKFTLNAVPEIALKGLVVPLPGGAALLNLSLGISLIEAVGRFDLTLSDFAPTDLAVELLYLNEAKTAVAGELRRLALRLNGARVTAEVEAATDTLTGLANRRAFDEALMRLSASGLPFALLQLDLDLFKAVNDSHGHAAGDAVLRAVAAVLRGHCRGRDVVARVGGDEFVILMVDFTDRAKLSDNAARLIARLEQPMQVQETECRISASIGIALATRQRHPSPEVLLQEADIALYESKRRGRGRVTFYDDWLERRRSANGDTG</sequence>
<feature type="domain" description="GGDEF" evidence="1">
    <location>
        <begin position="198"/>
        <end position="332"/>
    </location>
</feature>